<keyword evidence="4 6" id="KW-1133">Transmembrane helix</keyword>
<feature type="transmembrane region" description="Helical" evidence="6">
    <location>
        <begin position="12"/>
        <end position="34"/>
    </location>
</feature>
<dbReference type="AlphaFoldDB" id="A0A0A0BZ35"/>
<dbReference type="PANTHER" id="PTHR23427:SF2">
    <property type="entry name" value="SURFEIT LOCUS PROTEIN 1"/>
    <property type="match status" value="1"/>
</dbReference>
<gene>
    <name evidence="8" type="ORF">N869_11650</name>
</gene>
<evidence type="ECO:0000256" key="6">
    <source>
        <dbReference type="RuleBase" id="RU363076"/>
    </source>
</evidence>
<feature type="region of interest" description="Disordered" evidence="7">
    <location>
        <begin position="245"/>
        <end position="276"/>
    </location>
</feature>
<accession>A0A0A0BZ35</accession>
<comment type="caution">
    <text evidence="8">The sequence shown here is derived from an EMBL/GenBank/DDBJ whole genome shotgun (WGS) entry which is preliminary data.</text>
</comment>
<reference evidence="8 9" key="1">
    <citation type="submission" date="2013-08" db="EMBL/GenBank/DDBJ databases">
        <title>Genome sequencing of Cellulomonas bogoriensis 69B4.</title>
        <authorList>
            <person name="Chen F."/>
            <person name="Li Y."/>
            <person name="Wang G."/>
        </authorList>
    </citation>
    <scope>NUCLEOTIDE SEQUENCE [LARGE SCALE GENOMIC DNA]</scope>
    <source>
        <strain evidence="8 9">69B4</strain>
    </source>
</reference>
<sequence>MTAERTRELRRWVATGLIAALVATVCVVAGMWQWSRHVDRSAAVATVHANHDAPPVPLDQAIEGSTVHDDDQWQPVRVRGRYVPDGTVLLRNRPVSGQPALHVLAPLVVEGGPLDGHVVLVNRGWVPAAWEADDIAVPPPPAGPVEVLGRLRAEEPPSGRPAPPGQVQSSAISEVRAAVPGWPDAPSVSGYLAVVTEDGDPLVGLGAFPRPTTDLGSHMSYAFQWWVFALGAIGGAVVLARRDRAATAAGSPRTPPRCRRPTAEEEEDAILDQQMH</sequence>
<evidence type="ECO:0000313" key="8">
    <source>
        <dbReference type="EMBL" id="KGM13658.1"/>
    </source>
</evidence>
<evidence type="ECO:0000256" key="7">
    <source>
        <dbReference type="SAM" id="MobiDB-lite"/>
    </source>
</evidence>
<dbReference type="PANTHER" id="PTHR23427">
    <property type="entry name" value="SURFEIT LOCUS PROTEIN"/>
    <property type="match status" value="1"/>
</dbReference>
<evidence type="ECO:0000313" key="9">
    <source>
        <dbReference type="Proteomes" id="UP000054314"/>
    </source>
</evidence>
<evidence type="ECO:0000256" key="5">
    <source>
        <dbReference type="ARBA" id="ARBA00023136"/>
    </source>
</evidence>
<dbReference type="EMBL" id="AXCZ01000030">
    <property type="protein sequence ID" value="KGM13658.1"/>
    <property type="molecule type" value="Genomic_DNA"/>
</dbReference>
<keyword evidence="3 6" id="KW-0812">Transmembrane</keyword>
<dbReference type="RefSeq" id="WP_035058637.1">
    <property type="nucleotide sequence ID" value="NZ_AXCZ01000030.1"/>
</dbReference>
<comment type="subcellular location">
    <subcellularLocation>
        <location evidence="6">Cell membrane</location>
        <topology evidence="6">Multi-pass membrane protein</topology>
    </subcellularLocation>
    <subcellularLocation>
        <location evidence="1">Membrane</location>
    </subcellularLocation>
</comment>
<comment type="similarity">
    <text evidence="2 6">Belongs to the SURF1 family.</text>
</comment>
<dbReference type="InterPro" id="IPR045214">
    <property type="entry name" value="Surf1/Surf4"/>
</dbReference>
<evidence type="ECO:0000256" key="1">
    <source>
        <dbReference type="ARBA" id="ARBA00004370"/>
    </source>
</evidence>
<dbReference type="Proteomes" id="UP000054314">
    <property type="component" value="Unassembled WGS sequence"/>
</dbReference>
<dbReference type="CDD" id="cd06662">
    <property type="entry name" value="SURF1"/>
    <property type="match status" value="1"/>
</dbReference>
<keyword evidence="6" id="KW-1003">Cell membrane</keyword>
<dbReference type="GO" id="GO:0005886">
    <property type="term" value="C:plasma membrane"/>
    <property type="evidence" value="ECO:0007669"/>
    <property type="project" value="UniProtKB-SubCell"/>
</dbReference>
<feature type="transmembrane region" description="Helical" evidence="6">
    <location>
        <begin position="223"/>
        <end position="240"/>
    </location>
</feature>
<keyword evidence="9" id="KW-1185">Reference proteome</keyword>
<evidence type="ECO:0000256" key="3">
    <source>
        <dbReference type="ARBA" id="ARBA00022692"/>
    </source>
</evidence>
<dbReference type="PROSITE" id="PS50895">
    <property type="entry name" value="SURF1"/>
    <property type="match status" value="1"/>
</dbReference>
<proteinExistence type="inferred from homology"/>
<keyword evidence="5 6" id="KW-0472">Membrane</keyword>
<evidence type="ECO:0000256" key="4">
    <source>
        <dbReference type="ARBA" id="ARBA00022989"/>
    </source>
</evidence>
<name>A0A0A0BZ35_9CELL</name>
<protein>
    <recommendedName>
        <fullName evidence="6">SURF1-like protein</fullName>
    </recommendedName>
</protein>
<dbReference type="Pfam" id="PF02104">
    <property type="entry name" value="SURF1"/>
    <property type="match status" value="1"/>
</dbReference>
<organism evidence="8 9">
    <name type="scientific">Cellulomonas bogoriensis 69B4 = DSM 16987</name>
    <dbReference type="NCBI Taxonomy" id="1386082"/>
    <lineage>
        <taxon>Bacteria</taxon>
        <taxon>Bacillati</taxon>
        <taxon>Actinomycetota</taxon>
        <taxon>Actinomycetes</taxon>
        <taxon>Micrococcales</taxon>
        <taxon>Cellulomonadaceae</taxon>
        <taxon>Cellulomonas</taxon>
    </lineage>
</organism>
<dbReference type="InterPro" id="IPR002994">
    <property type="entry name" value="Surf1/Shy1"/>
</dbReference>
<evidence type="ECO:0000256" key="2">
    <source>
        <dbReference type="ARBA" id="ARBA00007165"/>
    </source>
</evidence>